<accession>S4V0P6</accession>
<keyword evidence="11" id="KW-0066">ATP synthesis</keyword>
<evidence type="ECO:0000256" key="8">
    <source>
        <dbReference type="ARBA" id="ARBA00023065"/>
    </source>
</evidence>
<evidence type="ECO:0000256" key="2">
    <source>
        <dbReference type="ARBA" id="ARBA00008892"/>
    </source>
</evidence>
<evidence type="ECO:0000256" key="7">
    <source>
        <dbReference type="ARBA" id="ARBA00022989"/>
    </source>
</evidence>
<dbReference type="GO" id="GO:0015986">
    <property type="term" value="P:proton motive force-driven ATP synthesis"/>
    <property type="evidence" value="ECO:0007669"/>
    <property type="project" value="InterPro"/>
</dbReference>
<name>S4V0P6_9NEOB</name>
<dbReference type="GO" id="GO:0015078">
    <property type="term" value="F:proton transmembrane transporter activity"/>
    <property type="evidence" value="ECO:0007669"/>
    <property type="project" value="InterPro"/>
</dbReference>
<keyword evidence="6 12" id="KW-0375">Hydrogen ion transport</keyword>
<gene>
    <name evidence="14" type="primary">ATP8</name>
</gene>
<organism evidence="14">
    <name type="scientific">Phrynobatrachus keniensis</name>
    <name type="common">Kenya river frog</name>
    <dbReference type="NCBI Taxonomy" id="467738"/>
    <lineage>
        <taxon>Eukaryota</taxon>
        <taxon>Metazoa</taxon>
        <taxon>Chordata</taxon>
        <taxon>Craniata</taxon>
        <taxon>Vertebrata</taxon>
        <taxon>Euteleostomi</taxon>
        <taxon>Amphibia</taxon>
        <taxon>Batrachia</taxon>
        <taxon>Anura</taxon>
        <taxon>Neobatrachia</taxon>
        <taxon>Ranoidea</taxon>
        <taxon>Phrynobatrachidae</taxon>
        <taxon>Phrynobatrachus</taxon>
    </lineage>
</organism>
<proteinExistence type="inferred from homology"/>
<evidence type="ECO:0000313" key="14">
    <source>
        <dbReference type="EMBL" id="AGN71424.1"/>
    </source>
</evidence>
<evidence type="ECO:0000256" key="12">
    <source>
        <dbReference type="RuleBase" id="RU003661"/>
    </source>
</evidence>
<geneLocation type="mitochondrion" evidence="14"/>
<keyword evidence="5 12" id="KW-0812">Transmembrane</keyword>
<sequence length="54" mass="6535">MPQLLPDPWFYTLFTAWLILIFIAPKKIINHISTNEINPKPLNFSHNTWTWPWQ</sequence>
<evidence type="ECO:0000256" key="13">
    <source>
        <dbReference type="SAM" id="Phobius"/>
    </source>
</evidence>
<dbReference type="EMBL" id="JX564885">
    <property type="protein sequence ID" value="AGN71424.1"/>
    <property type="molecule type" value="Genomic_DNA"/>
</dbReference>
<protein>
    <recommendedName>
        <fullName evidence="12">ATP synthase complex subunit 8</fullName>
    </recommendedName>
</protein>
<keyword evidence="10 13" id="KW-0472">Membrane</keyword>
<evidence type="ECO:0000256" key="5">
    <source>
        <dbReference type="ARBA" id="ARBA00022692"/>
    </source>
</evidence>
<comment type="subcellular location">
    <subcellularLocation>
        <location evidence="1 12">Mitochondrion membrane</location>
        <topology evidence="1 12">Single-pass membrane protein</topology>
    </subcellularLocation>
</comment>
<comment type="similarity">
    <text evidence="2 12">Belongs to the ATPase protein 8 family.</text>
</comment>
<dbReference type="AlphaFoldDB" id="S4V0P6"/>
<evidence type="ECO:0000256" key="1">
    <source>
        <dbReference type="ARBA" id="ARBA00004304"/>
    </source>
</evidence>
<keyword evidence="9 12" id="KW-0496">Mitochondrion</keyword>
<keyword evidence="3 12" id="KW-0813">Transport</keyword>
<evidence type="ECO:0000256" key="4">
    <source>
        <dbReference type="ARBA" id="ARBA00022547"/>
    </source>
</evidence>
<dbReference type="GO" id="GO:0045259">
    <property type="term" value="C:proton-transporting ATP synthase complex"/>
    <property type="evidence" value="ECO:0007669"/>
    <property type="project" value="UniProtKB-KW"/>
</dbReference>
<evidence type="ECO:0000256" key="10">
    <source>
        <dbReference type="ARBA" id="ARBA00023136"/>
    </source>
</evidence>
<feature type="transmembrane region" description="Helical" evidence="13">
    <location>
        <begin position="6"/>
        <end position="24"/>
    </location>
</feature>
<dbReference type="InterPro" id="IPR001421">
    <property type="entry name" value="ATP8_metazoa"/>
</dbReference>
<dbReference type="InterPro" id="IPR050635">
    <property type="entry name" value="ATPase_protein_8"/>
</dbReference>
<dbReference type="PANTHER" id="PTHR39937:SF1">
    <property type="entry name" value="ATP SYNTHASE PROTEIN 8"/>
    <property type="match status" value="1"/>
</dbReference>
<keyword evidence="8 12" id="KW-0406">Ion transport</keyword>
<dbReference type="Pfam" id="PF00895">
    <property type="entry name" value="ATP-synt_8"/>
    <property type="match status" value="1"/>
</dbReference>
<reference evidence="14" key="1">
    <citation type="journal article" date="2013" name="Mol. Biol. Evol.">
        <title>Efficient Sequencing of Anuran mtDNAs and a Mitogenomic Exploration of the Phylogeny and Evolution of Frogs.</title>
        <authorList>
            <person name="Zhang P."/>
            <person name="Liang D."/>
            <person name="Mao R.L."/>
            <person name="Hillis D.M."/>
            <person name="Wake D.B."/>
            <person name="Cannatella D.C."/>
        </authorList>
    </citation>
    <scope>NUCLEOTIDE SEQUENCE</scope>
</reference>
<dbReference type="GO" id="GO:0031966">
    <property type="term" value="C:mitochondrial membrane"/>
    <property type="evidence" value="ECO:0007669"/>
    <property type="project" value="UniProtKB-SubCell"/>
</dbReference>
<evidence type="ECO:0000256" key="9">
    <source>
        <dbReference type="ARBA" id="ARBA00023128"/>
    </source>
</evidence>
<dbReference type="PANTHER" id="PTHR39937">
    <property type="entry name" value="ATP SYNTHASE PROTEIN 8"/>
    <property type="match status" value="1"/>
</dbReference>
<evidence type="ECO:0000256" key="11">
    <source>
        <dbReference type="ARBA" id="ARBA00023310"/>
    </source>
</evidence>
<evidence type="ECO:0000256" key="3">
    <source>
        <dbReference type="ARBA" id="ARBA00022448"/>
    </source>
</evidence>
<keyword evidence="7 13" id="KW-1133">Transmembrane helix</keyword>
<keyword evidence="4 12" id="KW-0138">CF(0)</keyword>
<evidence type="ECO:0000256" key="6">
    <source>
        <dbReference type="ARBA" id="ARBA00022781"/>
    </source>
</evidence>